<gene>
    <name evidence="1" type="ORF">F8153_12485</name>
</gene>
<proteinExistence type="predicted"/>
<organism evidence="1 2">
    <name type="scientific">Alkaliphilus serpentinus</name>
    <dbReference type="NCBI Taxonomy" id="1482731"/>
    <lineage>
        <taxon>Bacteria</taxon>
        <taxon>Bacillati</taxon>
        <taxon>Bacillota</taxon>
        <taxon>Clostridia</taxon>
        <taxon>Peptostreptococcales</taxon>
        <taxon>Natronincolaceae</taxon>
        <taxon>Alkaliphilus</taxon>
    </lineage>
</organism>
<name>A0A833HMA2_9FIRM</name>
<keyword evidence="2" id="KW-1185">Reference proteome</keyword>
<evidence type="ECO:0000313" key="2">
    <source>
        <dbReference type="Proteomes" id="UP000465601"/>
    </source>
</evidence>
<comment type="caution">
    <text evidence="1">The sequence shown here is derived from an EMBL/GenBank/DDBJ whole genome shotgun (WGS) entry which is preliminary data.</text>
</comment>
<reference evidence="1 2" key="1">
    <citation type="submission" date="2019-10" db="EMBL/GenBank/DDBJ databases">
        <title>Alkaliphilus serpentinus sp. nov. and Alkaliphilus pronyensis sp. nov., two novel anaerobic alkaliphilic species isolated from the serpentinized-hosted hydrothermal field of the Prony Bay (New Caledonia).</title>
        <authorList>
            <person name="Postec A."/>
        </authorList>
    </citation>
    <scope>NUCLEOTIDE SEQUENCE [LARGE SCALE GENOMIC DNA]</scope>
    <source>
        <strain evidence="1 2">LacT</strain>
    </source>
</reference>
<protein>
    <submittedName>
        <fullName evidence="1">Uncharacterized protein</fullName>
    </submittedName>
</protein>
<dbReference type="AlphaFoldDB" id="A0A833HMA2"/>
<dbReference type="RefSeq" id="WP_151866685.1">
    <property type="nucleotide sequence ID" value="NZ_WBZB01000044.1"/>
</dbReference>
<sequence>MNTNDIDRNMSTDELLGLWVQYSNEALKGGNKDLENVEARQKLNAALATKGVSAIEIYRIANDEYTLKFIYRGSKRSKVIPIK</sequence>
<dbReference type="Proteomes" id="UP000465601">
    <property type="component" value="Unassembled WGS sequence"/>
</dbReference>
<dbReference type="EMBL" id="WBZB01000044">
    <property type="protein sequence ID" value="KAB3527275.1"/>
    <property type="molecule type" value="Genomic_DNA"/>
</dbReference>
<accession>A0A833HMA2</accession>
<evidence type="ECO:0000313" key="1">
    <source>
        <dbReference type="EMBL" id="KAB3527275.1"/>
    </source>
</evidence>